<name>A0A8J7FW80_9FLAO</name>
<dbReference type="Proteomes" id="UP000608754">
    <property type="component" value="Unassembled WGS sequence"/>
</dbReference>
<sequence length="83" mass="9982">MKFYITLIAFVFSVASFAQTRVKVVNNISFENVIHAKSSSHHHSPRPRPHYRKPHKKVHHYNHKKRHHAHGNAKMFPHRHHRR</sequence>
<dbReference type="AlphaFoldDB" id="A0A8J7FW80"/>
<proteinExistence type="predicted"/>
<feature type="compositionally biased region" description="Basic residues" evidence="1">
    <location>
        <begin position="38"/>
        <end position="83"/>
    </location>
</feature>
<feature type="chain" id="PRO_5035261765" evidence="2">
    <location>
        <begin position="19"/>
        <end position="83"/>
    </location>
</feature>
<evidence type="ECO:0000256" key="2">
    <source>
        <dbReference type="SAM" id="SignalP"/>
    </source>
</evidence>
<comment type="caution">
    <text evidence="3">The sequence shown here is derived from an EMBL/GenBank/DDBJ whole genome shotgun (WGS) entry which is preliminary data.</text>
</comment>
<protein>
    <submittedName>
        <fullName evidence="3">Uncharacterized protein</fullName>
    </submittedName>
</protein>
<keyword evidence="2" id="KW-0732">Signal</keyword>
<accession>A0A8J7FW80</accession>
<keyword evidence="4" id="KW-1185">Reference proteome</keyword>
<organism evidence="3 4">
    <name type="scientific">Faecalibacter rhinopitheci</name>
    <dbReference type="NCBI Taxonomy" id="2779678"/>
    <lineage>
        <taxon>Bacteria</taxon>
        <taxon>Pseudomonadati</taxon>
        <taxon>Bacteroidota</taxon>
        <taxon>Flavobacteriia</taxon>
        <taxon>Flavobacteriales</taxon>
        <taxon>Weeksellaceae</taxon>
        <taxon>Faecalibacter</taxon>
    </lineage>
</organism>
<evidence type="ECO:0000256" key="1">
    <source>
        <dbReference type="SAM" id="MobiDB-lite"/>
    </source>
</evidence>
<feature type="region of interest" description="Disordered" evidence="1">
    <location>
        <begin position="36"/>
        <end position="83"/>
    </location>
</feature>
<evidence type="ECO:0000313" key="4">
    <source>
        <dbReference type="Proteomes" id="UP000608754"/>
    </source>
</evidence>
<dbReference type="RefSeq" id="WP_194183220.1">
    <property type="nucleotide sequence ID" value="NZ_JADGIK010000006.1"/>
</dbReference>
<reference evidence="3" key="1">
    <citation type="submission" date="2020-10" db="EMBL/GenBank/DDBJ databases">
        <authorList>
            <person name="Lu T."/>
            <person name="Wang Q."/>
            <person name="Han X."/>
        </authorList>
    </citation>
    <scope>NUCLEOTIDE SEQUENCE</scope>
    <source>
        <strain evidence="3">WQ 117</strain>
    </source>
</reference>
<feature type="signal peptide" evidence="2">
    <location>
        <begin position="1"/>
        <end position="18"/>
    </location>
</feature>
<dbReference type="EMBL" id="JADGIK010000006">
    <property type="protein sequence ID" value="MBF0597671.1"/>
    <property type="molecule type" value="Genomic_DNA"/>
</dbReference>
<evidence type="ECO:0000313" key="3">
    <source>
        <dbReference type="EMBL" id="MBF0597671.1"/>
    </source>
</evidence>
<gene>
    <name evidence="3" type="ORF">IM532_09465</name>
</gene>